<comment type="caution">
    <text evidence="2">The sequence shown here is derived from an EMBL/GenBank/DDBJ whole genome shotgun (WGS) entry which is preliminary data.</text>
</comment>
<name>A0A965ZMC5_9SPHI</name>
<protein>
    <recommendedName>
        <fullName evidence="1">DUF5689 domain-containing protein</fullName>
    </recommendedName>
</protein>
<gene>
    <name evidence="2" type="ORF">GSY63_23480</name>
</gene>
<evidence type="ECO:0000313" key="2">
    <source>
        <dbReference type="EMBL" id="NCD72346.1"/>
    </source>
</evidence>
<dbReference type="Pfam" id="PF18942">
    <property type="entry name" value="DUF5689"/>
    <property type="match status" value="1"/>
</dbReference>
<proteinExistence type="predicted"/>
<organism evidence="2 3">
    <name type="scientific">Mucilaginibacter agri</name>
    <dbReference type="NCBI Taxonomy" id="2695265"/>
    <lineage>
        <taxon>Bacteria</taxon>
        <taxon>Pseudomonadati</taxon>
        <taxon>Bacteroidota</taxon>
        <taxon>Sphingobacteriia</taxon>
        <taxon>Sphingobacteriales</taxon>
        <taxon>Sphingobacteriaceae</taxon>
        <taxon>Mucilaginibacter</taxon>
    </lineage>
</organism>
<dbReference type="PROSITE" id="PS51257">
    <property type="entry name" value="PROKAR_LIPOPROTEIN"/>
    <property type="match status" value="1"/>
</dbReference>
<reference evidence="2" key="2">
    <citation type="submission" date="2020-10" db="EMBL/GenBank/DDBJ databases">
        <title>Mucilaginibacter sp. nov., isolated from soil.</title>
        <authorList>
            <person name="Jeon C.O."/>
        </authorList>
    </citation>
    <scope>NUCLEOTIDE SEQUENCE</scope>
    <source>
        <strain evidence="2">R11</strain>
    </source>
</reference>
<dbReference type="Proteomes" id="UP000638732">
    <property type="component" value="Unassembled WGS sequence"/>
</dbReference>
<dbReference type="RefSeq" id="WP_166588294.1">
    <property type="nucleotide sequence ID" value="NZ_WWEO01000045.1"/>
</dbReference>
<keyword evidence="3" id="KW-1185">Reference proteome</keyword>
<evidence type="ECO:0000259" key="1">
    <source>
        <dbReference type="Pfam" id="PF18942"/>
    </source>
</evidence>
<reference evidence="2" key="1">
    <citation type="submission" date="2020-01" db="EMBL/GenBank/DDBJ databases">
        <authorList>
            <person name="Seo Y.L."/>
        </authorList>
    </citation>
    <scope>NUCLEOTIDE SEQUENCE</scope>
    <source>
        <strain evidence="2">R11</strain>
    </source>
</reference>
<dbReference type="InterPro" id="IPR043744">
    <property type="entry name" value="DUF5689"/>
</dbReference>
<evidence type="ECO:0000313" key="3">
    <source>
        <dbReference type="Proteomes" id="UP000638732"/>
    </source>
</evidence>
<dbReference type="AlphaFoldDB" id="A0A965ZMC5"/>
<feature type="domain" description="DUF5689" evidence="1">
    <location>
        <begin position="33"/>
        <end position="243"/>
    </location>
</feature>
<sequence>MKTKILYVIFCLAILVIGACKKHDYAEGELSPIIAVGDLRSLYKGTDLTLTSEKMEGATQIVGTVISNPDSGNVPKDVVILQNSRRSMVRGIMLALGATSLTYHSGDSLVVKVEGTVLKKVNGALQITGLTPAAITKVSSQNPVTVRAVSSYTIKSNPDQYESTLVQIKAATVMPAPKFGDTFAGEKYLVNGADSIVLHTEATASYAGAAIPSSATFAGILISSQNTAGKTLLQVWPRTGADITDVVKPVDPDGSLGPNPVIITGYVNDSKGADGNYEYFQFRATQNIDFSKTPMAVVTCTNAGTAAPNAGDAPGAGWATGGGRTYKFNLTSGKVKQGDFFYVGGSNKKINGPNTTDISSANWIRSIAYVTNDGDGFGSMSSGLLPNSGNAGGIAIFVGTSVTETSIPADFVLFGGTGVTTIYNATTGKGYRVCDNDHYHVQDPTTSAAQPFIYQGSNTYVIPHSTPADAGIFVKLGGSFDMTNKVWLAPRKFVYYTMTTTSALPDIESGVDVTAVSTK</sequence>
<accession>A0A965ZMC5</accession>
<dbReference type="EMBL" id="WWEO01000045">
    <property type="protein sequence ID" value="NCD72346.1"/>
    <property type="molecule type" value="Genomic_DNA"/>
</dbReference>